<dbReference type="AlphaFoldDB" id="A0A420DHP8"/>
<accession>A0A420DHP8</accession>
<organism evidence="1 2">
    <name type="scientific">Sulfitobacter guttiformis</name>
    <dbReference type="NCBI Taxonomy" id="74349"/>
    <lineage>
        <taxon>Bacteria</taxon>
        <taxon>Pseudomonadati</taxon>
        <taxon>Pseudomonadota</taxon>
        <taxon>Alphaproteobacteria</taxon>
        <taxon>Rhodobacterales</taxon>
        <taxon>Roseobacteraceae</taxon>
        <taxon>Sulfitobacter</taxon>
    </lineage>
</organism>
<dbReference type="InterPro" id="IPR026337">
    <property type="entry name" value="AKG_HExxH"/>
</dbReference>
<proteinExistence type="predicted"/>
<dbReference type="NCBIfam" id="TIGR04267">
    <property type="entry name" value="mod_HExxH"/>
    <property type="match status" value="1"/>
</dbReference>
<evidence type="ECO:0000313" key="1">
    <source>
        <dbReference type="EMBL" id="RKE93753.1"/>
    </source>
</evidence>
<evidence type="ECO:0000313" key="2">
    <source>
        <dbReference type="Proteomes" id="UP000284407"/>
    </source>
</evidence>
<sequence length="330" mass="36488">MQNYFLPNPQYIFDTRGRIRLKLLESLKHLVFDVFGPRFTPPITDQALNDLIVGGRAFPNAVIFALHGVLLKAALSENTTDVPKALEILKDIANRSTGQPDQFSVQPLAGDLLHPDDVYLLKYAFADDLGLTTSLVAPASEVTEQCKLLVTEALETLGQTAPDWMEELQLLTNQIYFAVADTDAQQLFGGASVFDAFGAVLINPLGLKDLPRTLMSLVHESSHQQMFVYHLDDEIVLNDASASFTSPLRKQPRPMEGIFHAMWVSARMAVAAQAVLNSPNRPTWSEELREHQTRAIRAFRDCEDTVAEHAKLTDLGSILFSNSKGAVDAI</sequence>
<protein>
    <submittedName>
        <fullName evidence="1">HEXXH motif-containing protein</fullName>
    </submittedName>
</protein>
<name>A0A420DHP8_9RHOB</name>
<gene>
    <name evidence="1" type="ORF">C8N30_2847</name>
</gene>
<dbReference type="EMBL" id="RAQK01000002">
    <property type="protein sequence ID" value="RKE93753.1"/>
    <property type="molecule type" value="Genomic_DNA"/>
</dbReference>
<reference evidence="1 2" key="1">
    <citation type="submission" date="2018-09" db="EMBL/GenBank/DDBJ databases">
        <title>Genomic Encyclopedia of Archaeal and Bacterial Type Strains, Phase II (KMG-II): from individual species to whole genera.</title>
        <authorList>
            <person name="Goeker M."/>
        </authorList>
    </citation>
    <scope>NUCLEOTIDE SEQUENCE [LARGE SCALE GENOMIC DNA]</scope>
    <source>
        <strain evidence="1 2">DSM 11458</strain>
    </source>
</reference>
<comment type="caution">
    <text evidence="1">The sequence shown here is derived from an EMBL/GenBank/DDBJ whole genome shotgun (WGS) entry which is preliminary data.</text>
</comment>
<keyword evidence="2" id="KW-1185">Reference proteome</keyword>
<dbReference type="Proteomes" id="UP000284407">
    <property type="component" value="Unassembled WGS sequence"/>
</dbReference>
<dbReference type="STRING" id="1443111.Z949_1673"/>